<dbReference type="PROSITE" id="PS51257">
    <property type="entry name" value="PROKAR_LIPOPROTEIN"/>
    <property type="match status" value="1"/>
</dbReference>
<proteinExistence type="predicted"/>
<feature type="compositionally biased region" description="Basic and acidic residues" evidence="1">
    <location>
        <begin position="382"/>
        <end position="397"/>
    </location>
</feature>
<feature type="signal peptide" evidence="2">
    <location>
        <begin position="1"/>
        <end position="29"/>
    </location>
</feature>
<reference evidence="3 4" key="1">
    <citation type="journal article" date="2021" name="Environ. Microbiol.">
        <title>Genetic insights into the dark matter of the mammalian gut microbiota through targeted genome reconstruction.</title>
        <authorList>
            <person name="Lugli G.A."/>
            <person name="Alessandri G."/>
            <person name="Milani C."/>
            <person name="Viappiani A."/>
            <person name="Fontana F."/>
            <person name="Tarracchini C."/>
            <person name="Mancabelli L."/>
            <person name="Argentini C."/>
            <person name="Ruiz L."/>
            <person name="Margolles A."/>
            <person name="van Sinderen D."/>
            <person name="Turroni F."/>
            <person name="Ventura M."/>
        </authorList>
    </citation>
    <scope>NUCLEOTIDE SEQUENCE [LARGE SCALE GENOMIC DNA]</scope>
    <source>
        <strain evidence="3 4">MA1</strain>
    </source>
</reference>
<evidence type="ECO:0000313" key="3">
    <source>
        <dbReference type="EMBL" id="MCH9275062.1"/>
    </source>
</evidence>
<dbReference type="RefSeq" id="WP_241512893.1">
    <property type="nucleotide sequence ID" value="NZ_JAFEJT020000004.1"/>
</dbReference>
<evidence type="ECO:0000313" key="4">
    <source>
        <dbReference type="Proteomes" id="UP000710815"/>
    </source>
</evidence>
<keyword evidence="4" id="KW-1185">Reference proteome</keyword>
<feature type="compositionally biased region" description="Low complexity" evidence="1">
    <location>
        <begin position="148"/>
        <end position="164"/>
    </location>
</feature>
<protein>
    <recommendedName>
        <fullName evidence="5">Periplasmic binding protein domain-containing protein</fullName>
    </recommendedName>
</protein>
<comment type="caution">
    <text evidence="3">The sequence shown here is derived from an EMBL/GenBank/DDBJ whole genome shotgun (WGS) entry which is preliminary data.</text>
</comment>
<feature type="region of interest" description="Disordered" evidence="1">
    <location>
        <begin position="382"/>
        <end position="412"/>
    </location>
</feature>
<dbReference type="Gene3D" id="3.40.50.2300">
    <property type="match status" value="3"/>
</dbReference>
<feature type="region of interest" description="Disordered" evidence="1">
    <location>
        <begin position="148"/>
        <end position="167"/>
    </location>
</feature>
<sequence length="517" mass="53938">MAFRDTRIARRLIAPLVAAGMAMSLASCAARPASDDAAAGGSQSASTGSVAVFTPSDGVTLSGDTPLNKWTKFVPELTAALKKAGVAKKRIETTSSDSLDKQSRDVQDFVVDRVSATSSGDAAATTIVIAPVTSPDDTVRQYGDYVDQQVGSSSDGTSGTSDDQTLQDAESRLRSALTLARENGMHVVMLAGSLDGFRPDVYVRMSTAEEIGRVQATKMVDKLDLEKASTDNPKNIEVLLACTPASGDDGNAEACADGDGAAFAAETFRGAWSVLQPYFKSGQAVSPSGTLDKDTGSDDWRSVAFSSAEDDDVAAQLRERLSMDGKGKPQTHTRIDGVIAMNDHTAALVAKELGELGYTGSAADINPSITISGIVENITGKKDLQRDKVPDPIKAPEEQAGTTDADGQKAADEANSRWPIITGYGAYVDSMPLIVSGQQWMTALEDRAALAQDTATVCVKLNAGETVSRNTLSFVSPGKVDGVNVPTVSEDLVAVSASNLKTALIDPGYITPADAGL</sequence>
<evidence type="ECO:0000256" key="1">
    <source>
        <dbReference type="SAM" id="MobiDB-lite"/>
    </source>
</evidence>
<dbReference type="EMBL" id="JAFEJT020000004">
    <property type="protein sequence ID" value="MCH9275062.1"/>
    <property type="molecule type" value="Genomic_DNA"/>
</dbReference>
<name>A0ABS9VSL2_9BIFI</name>
<accession>A0ABS9VSL2</accession>
<organism evidence="3 4">
    <name type="scientific">Bifidobacterium amazonense</name>
    <dbReference type="NCBI Taxonomy" id="2809027"/>
    <lineage>
        <taxon>Bacteria</taxon>
        <taxon>Bacillati</taxon>
        <taxon>Actinomycetota</taxon>
        <taxon>Actinomycetes</taxon>
        <taxon>Bifidobacteriales</taxon>
        <taxon>Bifidobacteriaceae</taxon>
        <taxon>Bifidobacterium</taxon>
    </lineage>
</organism>
<evidence type="ECO:0000256" key="2">
    <source>
        <dbReference type="SAM" id="SignalP"/>
    </source>
</evidence>
<dbReference type="Proteomes" id="UP000710815">
    <property type="component" value="Unassembled WGS sequence"/>
</dbReference>
<feature type="chain" id="PRO_5047214216" description="Periplasmic binding protein domain-containing protein" evidence="2">
    <location>
        <begin position="30"/>
        <end position="517"/>
    </location>
</feature>
<evidence type="ECO:0008006" key="5">
    <source>
        <dbReference type="Google" id="ProtNLM"/>
    </source>
</evidence>
<keyword evidence="2" id="KW-0732">Signal</keyword>
<reference evidence="3 4" key="2">
    <citation type="journal article" date="2021" name="Syst. Appl. Microbiol.">
        <title>Phylogenetic classification of ten novel species belonging to the genus Bifidobacterium comprising B. phasiani sp. nov., B. pongonis sp. nov., B. saguinibicoloris sp. nov., B. colobi sp. nov., B. simiiventris sp. nov., B. santillanense sp. nov., B. miconis sp. nov., B. amazonense sp. nov., B. pluvialisilvae sp. nov., and B. miconisargentati sp. nov.</title>
        <authorList>
            <person name="Lugli G.A."/>
            <person name="Calvete-Torre I."/>
            <person name="Alessandri G."/>
            <person name="Milani C."/>
            <person name="Turroni F."/>
            <person name="Laiolo P."/>
            <person name="Ossiprandi M.C."/>
            <person name="Margolles A."/>
            <person name="Ruiz L."/>
            <person name="Ventura M."/>
        </authorList>
    </citation>
    <scope>NUCLEOTIDE SEQUENCE [LARGE SCALE GENOMIC DNA]</scope>
    <source>
        <strain evidence="3 4">MA1</strain>
    </source>
</reference>
<gene>
    <name evidence="3" type="ORF">JS533_002030</name>
</gene>